<dbReference type="InterPro" id="IPR027417">
    <property type="entry name" value="P-loop_NTPase"/>
</dbReference>
<dbReference type="InterPro" id="IPR003593">
    <property type="entry name" value="AAA+_ATPase"/>
</dbReference>
<reference evidence="7" key="1">
    <citation type="journal article" date="2019" name="Int. J. Syst. Evol. Microbiol.">
        <title>The Global Catalogue of Microorganisms (GCM) 10K type strain sequencing project: providing services to taxonomists for standard genome sequencing and annotation.</title>
        <authorList>
            <consortium name="The Broad Institute Genomics Platform"/>
            <consortium name="The Broad Institute Genome Sequencing Center for Infectious Disease"/>
            <person name="Wu L."/>
            <person name="Ma J."/>
        </authorList>
    </citation>
    <scope>NUCLEOTIDE SEQUENCE [LARGE SCALE GENOMIC DNA]</scope>
    <source>
        <strain evidence="7">GH52</strain>
    </source>
</reference>
<evidence type="ECO:0000256" key="2">
    <source>
        <dbReference type="ARBA" id="ARBA00022448"/>
    </source>
</evidence>
<dbReference type="Gene3D" id="3.40.50.300">
    <property type="entry name" value="P-loop containing nucleotide triphosphate hydrolases"/>
    <property type="match status" value="1"/>
</dbReference>
<comment type="similarity">
    <text evidence="1">Belongs to the ABC transporter superfamily.</text>
</comment>
<evidence type="ECO:0000259" key="5">
    <source>
        <dbReference type="PROSITE" id="PS50893"/>
    </source>
</evidence>
<dbReference type="InterPro" id="IPR017871">
    <property type="entry name" value="ABC_transporter-like_CS"/>
</dbReference>
<dbReference type="EMBL" id="JBHUHO010000030">
    <property type="protein sequence ID" value="MFD2116255.1"/>
    <property type="molecule type" value="Genomic_DNA"/>
</dbReference>
<dbReference type="PROSITE" id="PS00211">
    <property type="entry name" value="ABC_TRANSPORTER_1"/>
    <property type="match status" value="1"/>
</dbReference>
<protein>
    <submittedName>
        <fullName evidence="6">ATP-binding cassette domain-containing protein</fullName>
    </submittedName>
</protein>
<dbReference type="PROSITE" id="PS50893">
    <property type="entry name" value="ABC_TRANSPORTER_2"/>
    <property type="match status" value="1"/>
</dbReference>
<evidence type="ECO:0000256" key="3">
    <source>
        <dbReference type="ARBA" id="ARBA00022741"/>
    </source>
</evidence>
<organism evidence="6 7">
    <name type="scientific">Paenibacillus yanchengensis</name>
    <dbReference type="NCBI Taxonomy" id="2035833"/>
    <lineage>
        <taxon>Bacteria</taxon>
        <taxon>Bacillati</taxon>
        <taxon>Bacillota</taxon>
        <taxon>Bacilli</taxon>
        <taxon>Bacillales</taxon>
        <taxon>Paenibacillaceae</taxon>
        <taxon>Paenibacillus</taxon>
    </lineage>
</organism>
<accession>A0ABW4YKL0</accession>
<dbReference type="SMART" id="SM00382">
    <property type="entry name" value="AAA"/>
    <property type="match status" value="1"/>
</dbReference>
<dbReference type="RefSeq" id="WP_377772248.1">
    <property type="nucleotide sequence ID" value="NZ_JBHUHO010000030.1"/>
</dbReference>
<comment type="caution">
    <text evidence="6">The sequence shown here is derived from an EMBL/GenBank/DDBJ whole genome shotgun (WGS) entry which is preliminary data.</text>
</comment>
<keyword evidence="7" id="KW-1185">Reference proteome</keyword>
<evidence type="ECO:0000256" key="1">
    <source>
        <dbReference type="ARBA" id="ARBA00005417"/>
    </source>
</evidence>
<dbReference type="SUPFAM" id="SSF52540">
    <property type="entry name" value="P-loop containing nucleoside triphosphate hydrolases"/>
    <property type="match status" value="1"/>
</dbReference>
<evidence type="ECO:0000256" key="4">
    <source>
        <dbReference type="ARBA" id="ARBA00022840"/>
    </source>
</evidence>
<keyword evidence="3" id="KW-0547">Nucleotide-binding</keyword>
<feature type="domain" description="ABC transporter" evidence="5">
    <location>
        <begin position="3"/>
        <end position="231"/>
    </location>
</feature>
<gene>
    <name evidence="6" type="ORF">ACFSJH_11035</name>
</gene>
<sequence>MKLELNKVTKKYKEKVALHDISCTFTNGVYGLLGPNGAGKTTLLRILADVLKPTNGTITFNEQNIYKLDYKYRDLLGYLPQDCGFYPNFTAHRYLQYIAALKGLPKQQVEQKIDEMLAVVHLTPYKKVKIRKFSGGMKQRLGIAQSLLNDPKLLLLDEPTAGLDPKERIRFRNLISELAQERIILLSTHITTDIEAIASEIIILKDGQLLEQNKPDKLLEKLQQQVWHVSLPATQLNELYKRHIVGHIHQKGNDIEARVIATKQPSDDAILQTPRLEDIYLYYFGDVMDKQEVNNDDQT</sequence>
<proteinExistence type="inferred from homology"/>
<dbReference type="PANTHER" id="PTHR43335:SF2">
    <property type="entry name" value="ABC TRANSPORTER, ATP-BINDING PROTEIN"/>
    <property type="match status" value="1"/>
</dbReference>
<dbReference type="PANTHER" id="PTHR43335">
    <property type="entry name" value="ABC TRANSPORTER, ATP-BINDING PROTEIN"/>
    <property type="match status" value="1"/>
</dbReference>
<evidence type="ECO:0000313" key="7">
    <source>
        <dbReference type="Proteomes" id="UP001597362"/>
    </source>
</evidence>
<evidence type="ECO:0000313" key="6">
    <source>
        <dbReference type="EMBL" id="MFD2116255.1"/>
    </source>
</evidence>
<dbReference type="InterPro" id="IPR003439">
    <property type="entry name" value="ABC_transporter-like_ATP-bd"/>
</dbReference>
<dbReference type="GO" id="GO:0005524">
    <property type="term" value="F:ATP binding"/>
    <property type="evidence" value="ECO:0007669"/>
    <property type="project" value="UniProtKB-KW"/>
</dbReference>
<keyword evidence="4 6" id="KW-0067">ATP-binding</keyword>
<dbReference type="Proteomes" id="UP001597362">
    <property type="component" value="Unassembled WGS sequence"/>
</dbReference>
<keyword evidence="2" id="KW-0813">Transport</keyword>
<dbReference type="Pfam" id="PF00005">
    <property type="entry name" value="ABC_tran"/>
    <property type="match status" value="1"/>
</dbReference>
<name>A0ABW4YKL0_9BACL</name>